<reference evidence="1 2" key="1">
    <citation type="submission" date="2019-11" db="EMBL/GenBank/DDBJ databases">
        <title>Complete genome sequence of Bacteroides dorei DSM 17855.</title>
        <authorList>
            <person name="Russell J.T."/>
        </authorList>
    </citation>
    <scope>NUCLEOTIDE SEQUENCE [LARGE SCALE GENOMIC DNA]</scope>
    <source>
        <strain evidence="1 2">DSM 17855</strain>
    </source>
</reference>
<dbReference type="EMBL" id="CP046176">
    <property type="protein sequence ID" value="QJR76541.1"/>
    <property type="molecule type" value="Genomic_DNA"/>
</dbReference>
<dbReference type="AlphaFoldDB" id="A0A858XLS9"/>
<name>A0A858XLS9_9BACT</name>
<gene>
    <name evidence="1" type="ORF">GKD17_09090</name>
</gene>
<evidence type="ECO:0000313" key="2">
    <source>
        <dbReference type="Proteomes" id="UP000500949"/>
    </source>
</evidence>
<dbReference type="RefSeq" id="WP_007838493.1">
    <property type="nucleotide sequence ID" value="NZ_CP046176.1"/>
</dbReference>
<protein>
    <submittedName>
        <fullName evidence="1">Uncharacterized protein</fullName>
    </submittedName>
</protein>
<dbReference type="Proteomes" id="UP000500949">
    <property type="component" value="Chromosome"/>
</dbReference>
<dbReference type="GeneID" id="93446830"/>
<organism evidence="1 2">
    <name type="scientific">Phocaeicola dorei</name>
    <dbReference type="NCBI Taxonomy" id="357276"/>
    <lineage>
        <taxon>Bacteria</taxon>
        <taxon>Pseudomonadati</taxon>
        <taxon>Bacteroidota</taxon>
        <taxon>Bacteroidia</taxon>
        <taxon>Bacteroidales</taxon>
        <taxon>Bacteroidaceae</taxon>
        <taxon>Phocaeicola</taxon>
    </lineage>
</organism>
<accession>A0A858XLS9</accession>
<sequence length="223" mass="26228">MRFSEIVKSIGKKECIRQNKNIQKTCSTILGNTILYLNHDLLGSQKRILLCYVSPLHIDYGKGDIYHPLFLHINQMIKVLIDMNFSIDICDCNDKHAIVQLSGKQYDYILGFGKVYTELVKRGQCRQSILFITENNPEVVERKYKERVEYFRQRHPHLSTTSAIVRKGYFDKEQFEISDDAIVINSEYNIHSMRSYFRSVYQINVNGLFNKTFQYDALHIKKI</sequence>
<evidence type="ECO:0000313" key="1">
    <source>
        <dbReference type="EMBL" id="QJR76541.1"/>
    </source>
</evidence>
<proteinExistence type="predicted"/>